<gene>
    <name evidence="1" type="ORF">AA690_24300</name>
</gene>
<dbReference type="EMBL" id="AAGBFE010000050">
    <property type="protein sequence ID" value="EBM1042950.1"/>
    <property type="molecule type" value="Genomic_DNA"/>
</dbReference>
<protein>
    <submittedName>
        <fullName evidence="1">Transposase</fullName>
    </submittedName>
</protein>
<comment type="caution">
    <text evidence="1">The sequence shown here is derived from an EMBL/GenBank/DDBJ whole genome shotgun (WGS) entry which is preliminary data.</text>
</comment>
<accession>A0A5T5IG86</accession>
<name>A0A5T5IG86_SALEB</name>
<sequence length="43" mass="4943">AITSIWSNGVVEGHVNRLKMLKRQMYGRAGFELLRRRVMSPLA</sequence>
<feature type="non-terminal residue" evidence="1">
    <location>
        <position position="1"/>
    </location>
</feature>
<dbReference type="AlphaFoldDB" id="A0A5T5IG86"/>
<evidence type="ECO:0000313" key="1">
    <source>
        <dbReference type="EMBL" id="EBM1042950.1"/>
    </source>
</evidence>
<proteinExistence type="predicted"/>
<reference evidence="1" key="1">
    <citation type="submission" date="2019-06" db="EMBL/GenBank/DDBJ databases">
        <authorList>
            <consortium name="GenomeTrakr network: Whole genome sequencing for foodborne pathogen traceback"/>
        </authorList>
    </citation>
    <scope>NUCLEOTIDE SEQUENCE</scope>
    <source>
        <strain evidence="1">FDA00002506</strain>
    </source>
</reference>
<organism evidence="1">
    <name type="scientific">Salmonella paratyphi B</name>
    <name type="common">Salmonella enterica subsp. enterica serovar Paratyphi B</name>
    <dbReference type="NCBI Taxonomy" id="57045"/>
    <lineage>
        <taxon>Bacteria</taxon>
        <taxon>Pseudomonadati</taxon>
        <taxon>Pseudomonadota</taxon>
        <taxon>Gammaproteobacteria</taxon>
        <taxon>Enterobacterales</taxon>
        <taxon>Enterobacteriaceae</taxon>
        <taxon>Salmonella</taxon>
    </lineage>
</organism>